<dbReference type="EMBL" id="HG996474">
    <property type="protein sequence ID" value="CAG1834896.1"/>
    <property type="molecule type" value="Genomic_DNA"/>
</dbReference>
<dbReference type="InterPro" id="IPR038408">
    <property type="entry name" value="GNK2_sf"/>
</dbReference>
<feature type="domain" description="Protein kinase" evidence="17">
    <location>
        <begin position="364"/>
        <end position="641"/>
    </location>
</feature>
<feature type="domain" description="Protein kinase" evidence="17">
    <location>
        <begin position="1150"/>
        <end position="1427"/>
    </location>
</feature>
<keyword evidence="11 15" id="KW-1133">Transmembrane helix</keyword>
<dbReference type="GO" id="GO:0005524">
    <property type="term" value="F:ATP binding"/>
    <property type="evidence" value="ECO:0007669"/>
    <property type="project" value="UniProtKB-KW"/>
</dbReference>
<evidence type="ECO:0000256" key="4">
    <source>
        <dbReference type="ARBA" id="ARBA00022679"/>
    </source>
</evidence>
<dbReference type="GO" id="GO:0006950">
    <property type="term" value="P:response to stress"/>
    <property type="evidence" value="ECO:0007669"/>
    <property type="project" value="UniProtKB-ARBA"/>
</dbReference>
<proteinExistence type="predicted"/>
<evidence type="ECO:0000256" key="6">
    <source>
        <dbReference type="ARBA" id="ARBA00022729"/>
    </source>
</evidence>
<dbReference type="InterPro" id="IPR002902">
    <property type="entry name" value="GNK2"/>
</dbReference>
<dbReference type="Pfam" id="PF00069">
    <property type="entry name" value="Pkinase"/>
    <property type="match status" value="2"/>
</dbReference>
<dbReference type="FunFam" id="3.30.430.20:FF:000002">
    <property type="entry name" value="Cysteine-rich receptor-like protein kinase 10"/>
    <property type="match status" value="1"/>
</dbReference>
<evidence type="ECO:0000259" key="18">
    <source>
        <dbReference type="PROSITE" id="PS51473"/>
    </source>
</evidence>
<feature type="domain" description="Gnk2-homologous" evidence="18">
    <location>
        <begin position="134"/>
        <end position="240"/>
    </location>
</feature>
<evidence type="ECO:0000259" key="17">
    <source>
        <dbReference type="PROSITE" id="PS50011"/>
    </source>
</evidence>
<evidence type="ECO:0000256" key="5">
    <source>
        <dbReference type="ARBA" id="ARBA00022692"/>
    </source>
</evidence>
<feature type="signal peptide" evidence="16">
    <location>
        <begin position="1"/>
        <end position="22"/>
    </location>
</feature>
<keyword evidence="9" id="KW-0418">Kinase</keyword>
<evidence type="ECO:0000256" key="9">
    <source>
        <dbReference type="ARBA" id="ARBA00022777"/>
    </source>
</evidence>
<dbReference type="GO" id="GO:0004674">
    <property type="term" value="F:protein serine/threonine kinase activity"/>
    <property type="evidence" value="ECO:0007669"/>
    <property type="project" value="UniProtKB-KW"/>
</dbReference>
<feature type="region of interest" description="Disordered" evidence="14">
    <location>
        <begin position="645"/>
        <end position="681"/>
    </location>
</feature>
<dbReference type="InterPro" id="IPR008271">
    <property type="entry name" value="Ser/Thr_kinase_AS"/>
</dbReference>
<evidence type="ECO:0000256" key="8">
    <source>
        <dbReference type="ARBA" id="ARBA00022741"/>
    </source>
</evidence>
<dbReference type="InterPro" id="IPR000719">
    <property type="entry name" value="Prot_kinase_dom"/>
</dbReference>
<dbReference type="GO" id="GO:0016020">
    <property type="term" value="C:membrane"/>
    <property type="evidence" value="ECO:0007669"/>
    <property type="project" value="UniProtKB-SubCell"/>
</dbReference>
<comment type="subcellular location">
    <subcellularLocation>
        <location evidence="1">Membrane</location>
        <topology evidence="1">Single-pass membrane protein</topology>
    </subcellularLocation>
</comment>
<dbReference type="CDD" id="cd23509">
    <property type="entry name" value="Gnk2-like"/>
    <property type="match status" value="4"/>
</dbReference>
<feature type="compositionally biased region" description="Pro residues" evidence="14">
    <location>
        <begin position="260"/>
        <end position="274"/>
    </location>
</feature>
<feature type="region of interest" description="Disordered" evidence="14">
    <location>
        <begin position="1425"/>
        <end position="1481"/>
    </location>
</feature>
<dbReference type="PANTHER" id="PTHR27002">
    <property type="entry name" value="RECEPTOR-LIKE SERINE/THREONINE-PROTEIN KINASE SD1-8"/>
    <property type="match status" value="1"/>
</dbReference>
<keyword evidence="5 15" id="KW-0812">Transmembrane</keyword>
<keyword evidence="12 15" id="KW-0472">Membrane</keyword>
<reference evidence="19" key="1">
    <citation type="submission" date="2021-03" db="EMBL/GenBank/DDBJ databases">
        <authorList>
            <consortium name="Genoscope - CEA"/>
            <person name="William W."/>
        </authorList>
    </citation>
    <scope>NUCLEOTIDE SEQUENCE</scope>
    <source>
        <strain evidence="19">Doubled-haploid Pahang</strain>
    </source>
</reference>
<evidence type="ECO:0000256" key="1">
    <source>
        <dbReference type="ARBA" id="ARBA00004167"/>
    </source>
</evidence>
<evidence type="ECO:0000256" key="13">
    <source>
        <dbReference type="ARBA" id="ARBA00023180"/>
    </source>
</evidence>
<evidence type="ECO:0000256" key="15">
    <source>
        <dbReference type="SAM" id="Phobius"/>
    </source>
</evidence>
<keyword evidence="4" id="KW-0808">Transferase</keyword>
<feature type="compositionally biased region" description="Polar residues" evidence="14">
    <location>
        <begin position="656"/>
        <end position="668"/>
    </location>
</feature>
<dbReference type="Pfam" id="PF01657">
    <property type="entry name" value="Stress-antifung"/>
    <property type="match status" value="4"/>
</dbReference>
<dbReference type="SMART" id="SM00220">
    <property type="entry name" value="S_TKc"/>
    <property type="match status" value="2"/>
</dbReference>
<dbReference type="SUPFAM" id="SSF56112">
    <property type="entry name" value="Protein kinase-like (PK-like)"/>
    <property type="match status" value="2"/>
</dbReference>
<keyword evidence="7" id="KW-0677">Repeat</keyword>
<dbReference type="Gene3D" id="3.30.430.20">
    <property type="entry name" value="Gnk2 domain, C-X8-C-X2-C motif"/>
    <property type="match status" value="4"/>
</dbReference>
<keyword evidence="6 16" id="KW-0732">Signal</keyword>
<evidence type="ECO:0000256" key="7">
    <source>
        <dbReference type="ARBA" id="ARBA00022737"/>
    </source>
</evidence>
<feature type="region of interest" description="Disordered" evidence="14">
    <location>
        <begin position="1029"/>
        <end position="1056"/>
    </location>
</feature>
<name>A0A8D7EZI3_MUSAM</name>
<evidence type="ECO:0000256" key="11">
    <source>
        <dbReference type="ARBA" id="ARBA00022989"/>
    </source>
</evidence>
<feature type="domain" description="Gnk2-homologous" evidence="18">
    <location>
        <begin position="907"/>
        <end position="1013"/>
    </location>
</feature>
<feature type="region of interest" description="Disordered" evidence="14">
    <location>
        <begin position="259"/>
        <end position="283"/>
    </location>
</feature>
<dbReference type="FunFam" id="1.10.510.10:FF:000129">
    <property type="entry name" value="cysteine-rich receptor-like protein kinase 10"/>
    <property type="match status" value="2"/>
</dbReference>
<dbReference type="PROSITE" id="PS50011">
    <property type="entry name" value="PROTEIN_KINASE_DOM"/>
    <property type="match status" value="2"/>
</dbReference>
<feature type="chain" id="PRO_5034260968" evidence="16">
    <location>
        <begin position="23"/>
        <end position="1481"/>
    </location>
</feature>
<keyword evidence="10" id="KW-0067">ATP-binding</keyword>
<evidence type="ECO:0000256" key="3">
    <source>
        <dbReference type="ARBA" id="ARBA00022553"/>
    </source>
</evidence>
<dbReference type="InterPro" id="IPR011009">
    <property type="entry name" value="Kinase-like_dom_sf"/>
</dbReference>
<gene>
    <name evidence="19" type="ORF">GSMUA_230010.1</name>
</gene>
<keyword evidence="2" id="KW-0723">Serine/threonine-protein kinase</keyword>
<dbReference type="FunFam" id="3.30.200.20:FF:000142">
    <property type="entry name" value="Cysteine-rich receptor-like protein kinase 10"/>
    <property type="match status" value="2"/>
</dbReference>
<evidence type="ECO:0000313" key="19">
    <source>
        <dbReference type="EMBL" id="CAG1834896.1"/>
    </source>
</evidence>
<evidence type="ECO:0000256" key="16">
    <source>
        <dbReference type="SAM" id="SignalP"/>
    </source>
</evidence>
<organism evidence="19">
    <name type="scientific">Musa acuminata subsp. malaccensis</name>
    <name type="common">Wild banana</name>
    <name type="synonym">Musa malaccensis</name>
    <dbReference type="NCBI Taxonomy" id="214687"/>
    <lineage>
        <taxon>Eukaryota</taxon>
        <taxon>Viridiplantae</taxon>
        <taxon>Streptophyta</taxon>
        <taxon>Embryophyta</taxon>
        <taxon>Tracheophyta</taxon>
        <taxon>Spermatophyta</taxon>
        <taxon>Magnoliopsida</taxon>
        <taxon>Liliopsida</taxon>
        <taxon>Zingiberales</taxon>
        <taxon>Musaceae</taxon>
        <taxon>Musa</taxon>
    </lineage>
</organism>
<feature type="domain" description="Gnk2-homologous" evidence="18">
    <location>
        <begin position="798"/>
        <end position="900"/>
    </location>
</feature>
<keyword evidence="3" id="KW-0597">Phosphoprotein</keyword>
<feature type="transmembrane region" description="Helical" evidence="15">
    <location>
        <begin position="305"/>
        <end position="328"/>
    </location>
</feature>
<dbReference type="CDD" id="cd14066">
    <property type="entry name" value="STKc_IRAK"/>
    <property type="match status" value="2"/>
</dbReference>
<feature type="domain" description="Gnk2-homologous" evidence="18">
    <location>
        <begin position="25"/>
        <end position="127"/>
    </location>
</feature>
<dbReference type="PANTHER" id="PTHR27002:SF1040">
    <property type="entry name" value="OS07G0538400 PROTEIN"/>
    <property type="match status" value="1"/>
</dbReference>
<evidence type="ECO:0000256" key="2">
    <source>
        <dbReference type="ARBA" id="ARBA00022527"/>
    </source>
</evidence>
<dbReference type="PROSITE" id="PS00108">
    <property type="entry name" value="PROTEIN_KINASE_ST"/>
    <property type="match status" value="2"/>
</dbReference>
<keyword evidence="13" id="KW-0325">Glycoprotein</keyword>
<sequence length="1481" mass="163543">MHSWNYFRILAQLLFLLSLYNARHTVSWERCPTDSNFTTNSTYHSNLNLLLPSLTSATVSSGYANRSAGSSPDQVFGLALCQLDVSQDKCQACLATAVDTLHSRCPSAKDAATWGDHCFLAYSNTTFSNDSDKSSFHYILYNGGEVSETSRFVDLVGELMNALINWASYKTDSMFAIGEANFTSATNLYGLVQCTRDQSDDDCFLCLRQSLASMQSCCLKNQGGVVLKYRCYLRYETYSYYNMSVATSPLPPLSSAFSSAPPPGATANPPPPPAVVDSNSSSSSARDAGKLQYIIKLCTCQNSKIVVAVVIPILGAVMLVAALLIFLWRTKIFARKSNVGGAKSQKANSLLFDLETLKVATNNFSDANKLGEGGFGPVYKGVLCGGQEIAVKRLARSSQQGFAELRNEVAFIAKLQHRNLVRLIGFCSEEEKLLVYEFLPNTSLDKILFADPTKCGQLNWERRYKIIEGIARGLLYLHEDSRLRIIHRDLKPGNILLDQHMNPKISDFGLSKLLVDQDRSKESASRIVGTNGYIAPEYALHRHFSDKSDVYSYGVLVLEIITGRRISEFRGSGHRANLQSYAWKYWNKGKALQIVDQNLCGRFQREEALRCIRTALLCVQENPSKRPTMASVVLMLSSSSMTTPSPSAPGFLIERSGTTDSNESTGNRSPEIKNEREGSSTSINGVSITNFDVQVAALDLRACSAAEGRQHSAGACASAVPAAAGRRPACSRLAFDEAIRSYDFVRTKMSLVYTKSKLRLSMLPPRHPKISCTMHAWNYFPMLAQLLFLLSLYNARHTASLERCPTDSNFTTNSTYHSNLNLLLPSLTSATVSTGSANTSAGRSPDQVFGLARCQLDVSQDICQACLATAVDTLRSSCPFAKDAATWGDLCFLAYSNTTFSNESDKSSYYEILYNVEEVPGPPRFVDLVGELMDALINWAAYKTDSMFAIGEANFSSFIKVYGLVQCTRDQSDDDCFQCLLQSLDLMPICCWKHQGGRVFKYKCFLRFETYSYYNMSVPTSPLPPLSSALSSAPPPGATANPPPPPAVVNSNSSSSSARDAGKLQYTINLLNTAYFMSTFNYNSASSYPKYGTGRTISTYHSNLNLLLPSLTSATVSSGYANRSAGRAKSQKANSLLFDFETLKVATNNFSDANKLGEGGFGPVYKGVLSGGQEIAVKRLSRSSQQGFAELRNEVAFIAKLQHRNLVRLIGFCSEEEKLLVYEFLPNRSLDKILFADPTKCGQLNWERRYKIIEGIARGLLYLHEDSRLRIIHRDLKPGNILLDQHMNPKISDFGLSKLLVDQDRSKESASRIVGTNGYIAPEYALHRHFSDKSDVYSYGVLVLEIITGRRISEFRGSGHRANLQSYAWKYWNKGKALQIVDQNLCGRFQREEALRCIRTTLLCVQENPSKRPTMASVVLMLSSSSMTTPSPSAPGFLIERSGTTDSNESTGNRSPEIKNEREGSSTSINEVSITVLEPRQ</sequence>
<accession>A0A8D7EZI3</accession>
<protein>
    <submittedName>
        <fullName evidence="19">(wild Malaysian banana) hypothetical protein</fullName>
    </submittedName>
</protein>
<dbReference type="PROSITE" id="PS51473">
    <property type="entry name" value="GNK2"/>
    <property type="match status" value="4"/>
</dbReference>
<dbReference type="Gene3D" id="3.30.200.20">
    <property type="entry name" value="Phosphorylase Kinase, domain 1"/>
    <property type="match status" value="2"/>
</dbReference>
<dbReference type="Gene3D" id="1.10.510.10">
    <property type="entry name" value="Transferase(Phosphotransferase) domain 1"/>
    <property type="match status" value="2"/>
</dbReference>
<feature type="compositionally biased region" description="Low complexity" evidence="14">
    <location>
        <begin position="1425"/>
        <end position="1435"/>
    </location>
</feature>
<evidence type="ECO:0000256" key="10">
    <source>
        <dbReference type="ARBA" id="ARBA00022840"/>
    </source>
</evidence>
<feature type="compositionally biased region" description="Pro residues" evidence="14">
    <location>
        <begin position="1033"/>
        <end position="1047"/>
    </location>
</feature>
<evidence type="ECO:0000256" key="12">
    <source>
        <dbReference type="ARBA" id="ARBA00023136"/>
    </source>
</evidence>
<evidence type="ECO:0000256" key="14">
    <source>
        <dbReference type="SAM" id="MobiDB-lite"/>
    </source>
</evidence>
<feature type="compositionally biased region" description="Polar residues" evidence="14">
    <location>
        <begin position="1442"/>
        <end position="1454"/>
    </location>
</feature>
<keyword evidence="8" id="KW-0547">Nucleotide-binding</keyword>